<evidence type="ECO:0000256" key="1">
    <source>
        <dbReference type="SAM" id="SignalP"/>
    </source>
</evidence>
<dbReference type="Proteomes" id="UP000812270">
    <property type="component" value="Unassembled WGS sequence"/>
</dbReference>
<protein>
    <recommendedName>
        <fullName evidence="4">Aromatic hydrocarbon degradation protein</fullName>
    </recommendedName>
</protein>
<dbReference type="RefSeq" id="WP_217793992.1">
    <property type="nucleotide sequence ID" value="NZ_JAHSPG010000016.1"/>
</dbReference>
<evidence type="ECO:0008006" key="4">
    <source>
        <dbReference type="Google" id="ProtNLM"/>
    </source>
</evidence>
<feature type="chain" id="PRO_5038673066" description="Aromatic hydrocarbon degradation protein" evidence="1">
    <location>
        <begin position="21"/>
        <end position="478"/>
    </location>
</feature>
<comment type="caution">
    <text evidence="2">The sequence shown here is derived from an EMBL/GenBank/DDBJ whole genome shotgun (WGS) entry which is preliminary data.</text>
</comment>
<proteinExistence type="predicted"/>
<dbReference type="AlphaFoldDB" id="A0A9E2SE65"/>
<name>A0A9E2SE65_9BACT</name>
<feature type="signal peptide" evidence="1">
    <location>
        <begin position="1"/>
        <end position="20"/>
    </location>
</feature>
<gene>
    <name evidence="2" type="ORF">KTO63_21340</name>
</gene>
<keyword evidence="3" id="KW-1185">Reference proteome</keyword>
<evidence type="ECO:0000313" key="2">
    <source>
        <dbReference type="EMBL" id="MBV4359728.1"/>
    </source>
</evidence>
<evidence type="ECO:0000313" key="3">
    <source>
        <dbReference type="Proteomes" id="UP000812270"/>
    </source>
</evidence>
<sequence length="478" mass="52936">MLRKKLLLFIAFLSHFLLHAQDANYWINHYSPGGFFLPGAVVANNGDSGVFFYNPALLTQSKLVTLSASATAYQYDNIKIKDGAGTGKDLISTNTGATALMLVGSLKIPGRHPWYIGYGLIQQPAFNFSVTQRRDDVFNVLDDSYSPGPETFIGQFLSENSSKEAGGVVSAGLNVSKKLSLGLTIEGYHRKQVINTSYYARALVNPGAGSSIPLVSYDASYYANYSTNGIRLRLGGAWDGAKDKLGLLISSPNIGITGKGTILTDNVINNIDFALSGNPASLLANTRQEDLKATWKKPFSIAAGYSHFFRKWTTYVSLEYFGAVKEYNILTPRKDFFIRPDTGFNSLTPDILKLKDLRQDVLNWAIGASYLINPKYTFFCSLRSDYTYANNNLYKNTDGFIANATEWNIYHLQLGLNVKREKFNFRVGGYVSHGKTGSYPQQENFDDPKEENFLNGTTGHTSAKYFSAGLLIAYLHNF</sequence>
<accession>A0A9E2SE65</accession>
<dbReference type="EMBL" id="JAHSPG010000016">
    <property type="protein sequence ID" value="MBV4359728.1"/>
    <property type="molecule type" value="Genomic_DNA"/>
</dbReference>
<keyword evidence="1" id="KW-0732">Signal</keyword>
<reference evidence="2" key="1">
    <citation type="submission" date="2021-06" db="EMBL/GenBank/DDBJ databases">
        <authorList>
            <person name="Huq M.A."/>
        </authorList>
    </citation>
    <scope>NUCLEOTIDE SEQUENCE</scope>
    <source>
        <strain evidence="2">MAH-26</strain>
    </source>
</reference>
<organism evidence="2 3">
    <name type="scientific">Pinibacter aurantiacus</name>
    <dbReference type="NCBI Taxonomy" id="2851599"/>
    <lineage>
        <taxon>Bacteria</taxon>
        <taxon>Pseudomonadati</taxon>
        <taxon>Bacteroidota</taxon>
        <taxon>Chitinophagia</taxon>
        <taxon>Chitinophagales</taxon>
        <taxon>Chitinophagaceae</taxon>
        <taxon>Pinibacter</taxon>
    </lineage>
</organism>